<dbReference type="PANTHER" id="PTHR46148:SF52">
    <property type="entry name" value="OS04G0603800 PROTEIN"/>
    <property type="match status" value="1"/>
</dbReference>
<evidence type="ECO:0000256" key="1">
    <source>
        <dbReference type="SAM" id="Coils"/>
    </source>
</evidence>
<organism evidence="3 4">
    <name type="scientific">Cuscuta epithymum</name>
    <dbReference type="NCBI Taxonomy" id="186058"/>
    <lineage>
        <taxon>Eukaryota</taxon>
        <taxon>Viridiplantae</taxon>
        <taxon>Streptophyta</taxon>
        <taxon>Embryophyta</taxon>
        <taxon>Tracheophyta</taxon>
        <taxon>Spermatophyta</taxon>
        <taxon>Magnoliopsida</taxon>
        <taxon>eudicotyledons</taxon>
        <taxon>Gunneridae</taxon>
        <taxon>Pentapetalae</taxon>
        <taxon>asterids</taxon>
        <taxon>lamiids</taxon>
        <taxon>Solanales</taxon>
        <taxon>Convolvulaceae</taxon>
        <taxon>Cuscuteae</taxon>
        <taxon>Cuscuta</taxon>
        <taxon>Cuscuta subgen. Cuscuta</taxon>
    </lineage>
</organism>
<feature type="coiled-coil region" evidence="1">
    <location>
        <begin position="36"/>
        <end position="63"/>
    </location>
</feature>
<comment type="caution">
    <text evidence="3">The sequence shown here is derived from an EMBL/GenBank/DDBJ whole genome shotgun (WGS) entry which is preliminary data.</text>
</comment>
<dbReference type="PANTHER" id="PTHR46148">
    <property type="entry name" value="CHROMO DOMAIN-CONTAINING PROTEIN"/>
    <property type="match status" value="1"/>
</dbReference>
<dbReference type="AlphaFoldDB" id="A0AAV0C9W5"/>
<keyword evidence="4" id="KW-1185">Reference proteome</keyword>
<sequence length="165" mass="18769">MSPFKALYGHEPPTVILGDATKTAVEEVTKLTADRNEMIKESKQNLEVAQNRMKQQADKKRRDVQLEVGDKVFLKIQPYKLKSLAKRLNQKLSPWFYSPFEVMDKINPVAYKLKLLEGCKIHPVFHVSLLKKVVAPNIPTQPLPGCLTEDWELQTQPAQVLESGC</sequence>
<name>A0AAV0C9W5_9ASTE</name>
<dbReference type="InterPro" id="IPR056924">
    <property type="entry name" value="SH3_Tf2-1"/>
</dbReference>
<dbReference type="EMBL" id="CAMAPF010000013">
    <property type="protein sequence ID" value="CAH9067352.1"/>
    <property type="molecule type" value="Genomic_DNA"/>
</dbReference>
<evidence type="ECO:0000259" key="2">
    <source>
        <dbReference type="Pfam" id="PF24626"/>
    </source>
</evidence>
<evidence type="ECO:0000313" key="4">
    <source>
        <dbReference type="Proteomes" id="UP001152523"/>
    </source>
</evidence>
<keyword evidence="1" id="KW-0175">Coiled coil</keyword>
<dbReference type="Proteomes" id="UP001152523">
    <property type="component" value="Unassembled WGS sequence"/>
</dbReference>
<feature type="domain" description="Tf2-1-like SH3-like" evidence="2">
    <location>
        <begin position="69"/>
        <end position="133"/>
    </location>
</feature>
<dbReference type="Pfam" id="PF24626">
    <property type="entry name" value="SH3_Tf2-1"/>
    <property type="match status" value="1"/>
</dbReference>
<evidence type="ECO:0000313" key="3">
    <source>
        <dbReference type="EMBL" id="CAH9067352.1"/>
    </source>
</evidence>
<gene>
    <name evidence="3" type="ORF">CEPIT_LOCUS2554</name>
</gene>
<proteinExistence type="predicted"/>
<accession>A0AAV0C9W5</accession>
<reference evidence="3" key="1">
    <citation type="submission" date="2022-07" db="EMBL/GenBank/DDBJ databases">
        <authorList>
            <person name="Macas J."/>
            <person name="Novak P."/>
            <person name="Neumann P."/>
        </authorList>
    </citation>
    <scope>NUCLEOTIDE SEQUENCE</scope>
</reference>
<protein>
    <recommendedName>
        <fullName evidence="2">Tf2-1-like SH3-like domain-containing protein</fullName>
    </recommendedName>
</protein>